<name>A0A161VLX0_NODSP</name>
<dbReference type="GO" id="GO:0004222">
    <property type="term" value="F:metalloendopeptidase activity"/>
    <property type="evidence" value="ECO:0007669"/>
    <property type="project" value="TreeGrafter"/>
</dbReference>
<keyword evidence="1" id="KW-0732">Signal</keyword>
<evidence type="ECO:0000259" key="3">
    <source>
        <dbReference type="Pfam" id="PF01551"/>
    </source>
</evidence>
<evidence type="ECO:0000313" key="4">
    <source>
        <dbReference type="EMBL" id="KZL47715.1"/>
    </source>
</evidence>
<dbReference type="RefSeq" id="WP_063874589.1">
    <property type="nucleotide sequence ID" value="NZ_CAWMRI010000287.1"/>
</dbReference>
<dbReference type="InterPro" id="IPR011055">
    <property type="entry name" value="Dup_hybrid_motif"/>
</dbReference>
<feature type="region of interest" description="Disordered" evidence="2">
    <location>
        <begin position="326"/>
        <end position="384"/>
    </location>
</feature>
<feature type="compositionally biased region" description="Polar residues" evidence="2">
    <location>
        <begin position="363"/>
        <end position="375"/>
    </location>
</feature>
<dbReference type="PANTHER" id="PTHR21666:SF289">
    <property type="entry name" value="L-ALA--D-GLU ENDOPEPTIDASE"/>
    <property type="match status" value="1"/>
</dbReference>
<feature type="compositionally biased region" description="Polar residues" evidence="2">
    <location>
        <begin position="330"/>
        <end position="353"/>
    </location>
</feature>
<comment type="caution">
    <text evidence="4">The sequence shown here is derived from an EMBL/GenBank/DDBJ whole genome shotgun (WGS) entry which is preliminary data.</text>
</comment>
<dbReference type="CDD" id="cd12797">
    <property type="entry name" value="M23_peptidase"/>
    <property type="match status" value="1"/>
</dbReference>
<evidence type="ECO:0000256" key="2">
    <source>
        <dbReference type="SAM" id="MobiDB-lite"/>
    </source>
</evidence>
<protein>
    <submittedName>
        <fullName evidence="4">Peptidase M23</fullName>
    </submittedName>
</protein>
<evidence type="ECO:0000256" key="1">
    <source>
        <dbReference type="ARBA" id="ARBA00022729"/>
    </source>
</evidence>
<dbReference type="Gene3D" id="2.70.70.10">
    <property type="entry name" value="Glucose Permease (Domain IIA)"/>
    <property type="match status" value="1"/>
</dbReference>
<dbReference type="PANTHER" id="PTHR21666">
    <property type="entry name" value="PEPTIDASE-RELATED"/>
    <property type="match status" value="1"/>
</dbReference>
<sequence>MTQRHKSAHHHLNNSSRRYPYGKLFHIYASTLPAQSFFLLSSVSFLGNGLAIAQTETVIDNIVPTVESSQPAVVIPTNVKTDTVSSAPSRRQSELAERQADLTQRLRSRKAISTPRANVTLEKPKTEVSTPRANVTLEKPKTEVSTPRANVTLEKPKTEVSTPRANVTLEKPKTEVSTPRANVTLEKLKTGVAQPTTPRTLPEKLPEIAQPLNNSNSATSAATAGKTRDYNNAYIDPTNYNTNATATYQAPNSVVLTERSSGCQTVLPSGQSISGSNCAQATQEPAPNQKVANSDPKTAPNWLKTSQNTQVAKVPAVPPVAQPVARPVATNNSNNRWTPNRAVSSGVSKTASRPNRFIPQPSDFATRSGNPSSIPSGGETLPPPMTAANVAPRPSTVAYDFQLASVLPQIPFTGTLAYGGDGGMIFPLSMPARISSVFGWRTHPISGDRRFHAGTDLAAPMGTPVVAAAEGTVQNANWMGGYGLTVTVNHASAQQTLYAHLSELFVQPGQRVEKGTVIGRVGSTGNSTGPHLHFEVRHLKPEGWVAVDSGVELQVALSQMVQALQTARVIQQPDS</sequence>
<proteinExistence type="predicted"/>
<reference evidence="4 5" key="1">
    <citation type="submission" date="2016-04" db="EMBL/GenBank/DDBJ databases">
        <title>Draft Genome Assembly of the Bloom-forming Cyanobacterium Nodularia spumigena Strain CENA596 in Shrimp Production Ponds.</title>
        <authorList>
            <person name="Popin R.V."/>
            <person name="Rigonato J."/>
            <person name="Abreu V.A."/>
            <person name="Andreote A.P."/>
            <person name="Silveira S.B."/>
            <person name="Odebrecht C."/>
            <person name="Fiore M.F."/>
        </authorList>
    </citation>
    <scope>NUCLEOTIDE SEQUENCE [LARGE SCALE GENOMIC DNA]</scope>
    <source>
        <strain evidence="4 5">CENA596</strain>
    </source>
</reference>
<organism evidence="4 5">
    <name type="scientific">Nodularia spumigena CENA596</name>
    <dbReference type="NCBI Taxonomy" id="1819295"/>
    <lineage>
        <taxon>Bacteria</taxon>
        <taxon>Bacillati</taxon>
        <taxon>Cyanobacteriota</taxon>
        <taxon>Cyanophyceae</taxon>
        <taxon>Nostocales</taxon>
        <taxon>Nodulariaceae</taxon>
        <taxon>Nodularia</taxon>
    </lineage>
</organism>
<dbReference type="Pfam" id="PF01551">
    <property type="entry name" value="Peptidase_M23"/>
    <property type="match status" value="1"/>
</dbReference>
<dbReference type="InterPro" id="IPR050570">
    <property type="entry name" value="Cell_wall_metabolism_enzyme"/>
</dbReference>
<evidence type="ECO:0000313" key="5">
    <source>
        <dbReference type="Proteomes" id="UP000076555"/>
    </source>
</evidence>
<dbReference type="EMBL" id="LWAJ01000287">
    <property type="protein sequence ID" value="KZL47715.1"/>
    <property type="molecule type" value="Genomic_DNA"/>
</dbReference>
<accession>A0A161VLX0</accession>
<dbReference type="InterPro" id="IPR016047">
    <property type="entry name" value="M23ase_b-sheet_dom"/>
</dbReference>
<dbReference type="Proteomes" id="UP000076555">
    <property type="component" value="Unassembled WGS sequence"/>
</dbReference>
<dbReference type="AlphaFoldDB" id="A0A161VLX0"/>
<feature type="domain" description="M23ase beta-sheet core" evidence="3">
    <location>
        <begin position="450"/>
        <end position="538"/>
    </location>
</feature>
<feature type="region of interest" description="Disordered" evidence="2">
    <location>
        <begin position="267"/>
        <end position="302"/>
    </location>
</feature>
<gene>
    <name evidence="4" type="ORF">A2T98_22005</name>
</gene>
<feature type="compositionally biased region" description="Polar residues" evidence="2">
    <location>
        <begin position="267"/>
        <end position="296"/>
    </location>
</feature>
<dbReference type="SUPFAM" id="SSF51261">
    <property type="entry name" value="Duplicated hybrid motif"/>
    <property type="match status" value="1"/>
</dbReference>
<dbReference type="OrthoDB" id="9805070at2"/>